<evidence type="ECO:0000259" key="9">
    <source>
        <dbReference type="Pfam" id="PF01266"/>
    </source>
</evidence>
<evidence type="ECO:0000256" key="8">
    <source>
        <dbReference type="ARBA" id="ARBA00049547"/>
    </source>
</evidence>
<comment type="similarity">
    <text evidence="2">Belongs to the DAMOX/DASOX family.</text>
</comment>
<evidence type="ECO:0000256" key="5">
    <source>
        <dbReference type="ARBA" id="ARBA00023002"/>
    </source>
</evidence>
<comment type="catalytic activity">
    <reaction evidence="8">
        <text>a D-alpha-amino acid + O2 + H2O = a 2-oxocarboxylate + H2O2 + NH4(+)</text>
        <dbReference type="Rhea" id="RHEA:21816"/>
        <dbReference type="ChEBI" id="CHEBI:15377"/>
        <dbReference type="ChEBI" id="CHEBI:15379"/>
        <dbReference type="ChEBI" id="CHEBI:16240"/>
        <dbReference type="ChEBI" id="CHEBI:28938"/>
        <dbReference type="ChEBI" id="CHEBI:35179"/>
        <dbReference type="ChEBI" id="CHEBI:59871"/>
        <dbReference type="EC" id="1.4.3.3"/>
    </reaction>
    <physiologicalReaction direction="left-to-right" evidence="8">
        <dbReference type="Rhea" id="RHEA:21817"/>
    </physiologicalReaction>
</comment>
<dbReference type="SUPFAM" id="SSF51971">
    <property type="entry name" value="Nucleotide-binding domain"/>
    <property type="match status" value="1"/>
</dbReference>
<evidence type="ECO:0000256" key="2">
    <source>
        <dbReference type="ARBA" id="ARBA00006730"/>
    </source>
</evidence>
<dbReference type="InterPro" id="IPR023209">
    <property type="entry name" value="DAO"/>
</dbReference>
<organism evidence="10 11">
    <name type="scientific">Sphingomonas arantia</name>
    <dbReference type="NCBI Taxonomy" id="1460676"/>
    <lineage>
        <taxon>Bacteria</taxon>
        <taxon>Pseudomonadati</taxon>
        <taxon>Pseudomonadota</taxon>
        <taxon>Alphaproteobacteria</taxon>
        <taxon>Sphingomonadales</taxon>
        <taxon>Sphingomonadaceae</taxon>
        <taxon>Sphingomonas</taxon>
    </lineage>
</organism>
<dbReference type="PROSITE" id="PS51318">
    <property type="entry name" value="TAT"/>
    <property type="match status" value="1"/>
</dbReference>
<keyword evidence="3" id="KW-0285">Flavoprotein</keyword>
<reference evidence="11" key="1">
    <citation type="journal article" date="2019" name="Int. J. Syst. Evol. Microbiol.">
        <title>The Global Catalogue of Microorganisms (GCM) 10K type strain sequencing project: providing services to taxonomists for standard genome sequencing and annotation.</title>
        <authorList>
            <consortium name="The Broad Institute Genomics Platform"/>
            <consortium name="The Broad Institute Genome Sequencing Center for Infectious Disease"/>
            <person name="Wu L."/>
            <person name="Ma J."/>
        </authorList>
    </citation>
    <scope>NUCLEOTIDE SEQUENCE [LARGE SCALE GENOMIC DNA]</scope>
    <source>
        <strain evidence="11">CGMCC 1.12702</strain>
    </source>
</reference>
<dbReference type="GO" id="GO:0016491">
    <property type="term" value="F:oxidoreductase activity"/>
    <property type="evidence" value="ECO:0007669"/>
    <property type="project" value="UniProtKB-KW"/>
</dbReference>
<dbReference type="Gene3D" id="3.40.50.720">
    <property type="entry name" value="NAD(P)-binding Rossmann-like Domain"/>
    <property type="match status" value="2"/>
</dbReference>
<sequence length="358" mass="38448">MTLLDRRHLLGAAGALLLPACTTGRVGTASAPPRCLPPVNAAPDRIIRTAAGLRPFRPAGFRVERAALGDKALVHNYGHGGAGITLSWGTSKLAVELGLPGHTGPVAVIGAGIVGLTTARLVQEAGFPVTIYAAALPPDTTSNVSGGQIHAVSYFDRAAVTPAWLAQAERAEDYSWRRFQIMVGDDYGIRWVPTYVDGGGRQRPHMPAYQTLEPKAWPFGGEQLLRYDTMYVETGRFLRELSKDIQIGGGRILVRRFDTPAAVAALPETLVFNCTGLGACALFGDTTLYPVRGQLAILLPQPEVRYAYSGRAGYMFPRSDGIVLGGTYEQHVDDPTPQPAAIAEIIASHRRLFTGFRC</sequence>
<keyword evidence="5 10" id="KW-0560">Oxidoreductase</keyword>
<evidence type="ECO:0000256" key="3">
    <source>
        <dbReference type="ARBA" id="ARBA00022630"/>
    </source>
</evidence>
<keyword evidence="11" id="KW-1185">Reference proteome</keyword>
<dbReference type="PANTHER" id="PTHR11530">
    <property type="entry name" value="D-AMINO ACID OXIDASE"/>
    <property type="match status" value="1"/>
</dbReference>
<evidence type="ECO:0000313" key="11">
    <source>
        <dbReference type="Proteomes" id="UP001597400"/>
    </source>
</evidence>
<dbReference type="RefSeq" id="WP_380929101.1">
    <property type="nucleotide sequence ID" value="NZ_JBHUGS010000002.1"/>
</dbReference>
<dbReference type="Gene3D" id="3.30.9.10">
    <property type="entry name" value="D-Amino Acid Oxidase, subunit A, domain 2"/>
    <property type="match status" value="1"/>
</dbReference>
<dbReference type="EC" id="1.4.3.3" evidence="6"/>
<dbReference type="Proteomes" id="UP001597400">
    <property type="component" value="Unassembled WGS sequence"/>
</dbReference>
<evidence type="ECO:0000256" key="6">
    <source>
        <dbReference type="ARBA" id="ARBA00039101"/>
    </source>
</evidence>
<evidence type="ECO:0000256" key="4">
    <source>
        <dbReference type="ARBA" id="ARBA00022827"/>
    </source>
</evidence>
<feature type="domain" description="FAD dependent oxidoreductase" evidence="9">
    <location>
        <begin position="38"/>
        <end position="97"/>
    </location>
</feature>
<keyword evidence="4" id="KW-0274">FAD</keyword>
<dbReference type="Pfam" id="PF01266">
    <property type="entry name" value="DAO"/>
    <property type="match status" value="2"/>
</dbReference>
<evidence type="ECO:0000256" key="1">
    <source>
        <dbReference type="ARBA" id="ARBA00001974"/>
    </source>
</evidence>
<name>A0ABW4TVT0_9SPHN</name>
<dbReference type="PANTHER" id="PTHR11530:SF11">
    <property type="entry name" value="D-ASPARTATE OXIDASE"/>
    <property type="match status" value="1"/>
</dbReference>
<comment type="cofactor">
    <cofactor evidence="1">
        <name>FAD</name>
        <dbReference type="ChEBI" id="CHEBI:57692"/>
    </cofactor>
</comment>
<gene>
    <name evidence="10" type="ORF">ACFSGX_08570</name>
</gene>
<comment type="caution">
    <text evidence="10">The sequence shown here is derived from an EMBL/GenBank/DDBJ whole genome shotgun (WGS) entry which is preliminary data.</text>
</comment>
<proteinExistence type="inferred from homology"/>
<feature type="domain" description="FAD dependent oxidoreductase" evidence="9">
    <location>
        <begin position="106"/>
        <end position="355"/>
    </location>
</feature>
<dbReference type="InterPro" id="IPR006076">
    <property type="entry name" value="FAD-dep_OxRdtase"/>
</dbReference>
<accession>A0ABW4TVT0</accession>
<dbReference type="EMBL" id="JBHUGS010000002">
    <property type="protein sequence ID" value="MFD1950819.1"/>
    <property type="molecule type" value="Genomic_DNA"/>
</dbReference>
<evidence type="ECO:0000313" key="10">
    <source>
        <dbReference type="EMBL" id="MFD1950819.1"/>
    </source>
</evidence>
<protein>
    <recommendedName>
        <fullName evidence="7">D-amino-acid oxidase</fullName>
        <ecNumber evidence="6">1.4.3.3</ecNumber>
    </recommendedName>
</protein>
<evidence type="ECO:0000256" key="7">
    <source>
        <dbReference type="ARBA" id="ARBA00039751"/>
    </source>
</evidence>
<dbReference type="InterPro" id="IPR006311">
    <property type="entry name" value="TAT_signal"/>
</dbReference>